<evidence type="ECO:0000313" key="1">
    <source>
        <dbReference type="EMBL" id="SJL02753.1"/>
    </source>
</evidence>
<reference evidence="2" key="1">
    <citation type="journal article" date="2017" name="Nat. Ecol. Evol.">
        <title>Genome expansion and lineage-specific genetic innovations in the forest pathogenic fungi Armillaria.</title>
        <authorList>
            <person name="Sipos G."/>
            <person name="Prasanna A.N."/>
            <person name="Walter M.C."/>
            <person name="O'Connor E."/>
            <person name="Balint B."/>
            <person name="Krizsan K."/>
            <person name="Kiss B."/>
            <person name="Hess J."/>
            <person name="Varga T."/>
            <person name="Slot J."/>
            <person name="Riley R."/>
            <person name="Boka B."/>
            <person name="Rigling D."/>
            <person name="Barry K."/>
            <person name="Lee J."/>
            <person name="Mihaltcheva S."/>
            <person name="LaButti K."/>
            <person name="Lipzen A."/>
            <person name="Waldron R."/>
            <person name="Moloney N.M."/>
            <person name="Sperisen C."/>
            <person name="Kredics L."/>
            <person name="Vagvoelgyi C."/>
            <person name="Patrignani A."/>
            <person name="Fitzpatrick D."/>
            <person name="Nagy I."/>
            <person name="Doyle S."/>
            <person name="Anderson J.B."/>
            <person name="Grigoriev I.V."/>
            <person name="Gueldener U."/>
            <person name="Muensterkoetter M."/>
            <person name="Nagy L.G."/>
        </authorList>
    </citation>
    <scope>NUCLEOTIDE SEQUENCE [LARGE SCALE GENOMIC DNA]</scope>
    <source>
        <strain evidence="2">C18/9</strain>
    </source>
</reference>
<keyword evidence="2" id="KW-1185">Reference proteome</keyword>
<name>A0A284R213_ARMOS</name>
<organism evidence="1 2">
    <name type="scientific">Armillaria ostoyae</name>
    <name type="common">Armillaria root rot fungus</name>
    <dbReference type="NCBI Taxonomy" id="47428"/>
    <lineage>
        <taxon>Eukaryota</taxon>
        <taxon>Fungi</taxon>
        <taxon>Dikarya</taxon>
        <taxon>Basidiomycota</taxon>
        <taxon>Agaricomycotina</taxon>
        <taxon>Agaricomycetes</taxon>
        <taxon>Agaricomycetidae</taxon>
        <taxon>Agaricales</taxon>
        <taxon>Marasmiineae</taxon>
        <taxon>Physalacriaceae</taxon>
        <taxon>Armillaria</taxon>
    </lineage>
</organism>
<sequence>MPQIGSNWRQRREDRLFHSIPEIMLCERTLYLDASSYPAKILHWHADSWIDRPCIGYVVTPWSYPPRTAVVLPGICVFALTSDENIEALMLESVYGFFSSKKFWAWHGAVSRYVCLDHDFLRLPQCSSFATQTLAVTRLNSLF</sequence>
<proteinExistence type="predicted"/>
<dbReference type="AlphaFoldDB" id="A0A284R213"/>
<accession>A0A284R213</accession>
<evidence type="ECO:0000313" key="2">
    <source>
        <dbReference type="Proteomes" id="UP000219338"/>
    </source>
</evidence>
<dbReference type="EMBL" id="FUEG01000003">
    <property type="protein sequence ID" value="SJL02753.1"/>
    <property type="molecule type" value="Genomic_DNA"/>
</dbReference>
<dbReference type="Proteomes" id="UP000219338">
    <property type="component" value="Unassembled WGS sequence"/>
</dbReference>
<gene>
    <name evidence="1" type="ORF">ARMOST_06089</name>
</gene>
<protein>
    <submittedName>
        <fullName evidence="1">Uncharacterized protein</fullName>
    </submittedName>
</protein>